<organism evidence="3">
    <name type="scientific">Haemonchus placei</name>
    <name type="common">Barber's pole worm</name>
    <dbReference type="NCBI Taxonomy" id="6290"/>
    <lineage>
        <taxon>Eukaryota</taxon>
        <taxon>Metazoa</taxon>
        <taxon>Ecdysozoa</taxon>
        <taxon>Nematoda</taxon>
        <taxon>Chromadorea</taxon>
        <taxon>Rhabditida</taxon>
        <taxon>Rhabditina</taxon>
        <taxon>Rhabditomorpha</taxon>
        <taxon>Strongyloidea</taxon>
        <taxon>Trichostrongylidae</taxon>
        <taxon>Haemonchus</taxon>
    </lineage>
</organism>
<dbReference type="AlphaFoldDB" id="A0A0N4WSB9"/>
<dbReference type="EMBL" id="UZAF01018559">
    <property type="protein sequence ID" value="VDO52721.1"/>
    <property type="molecule type" value="Genomic_DNA"/>
</dbReference>
<reference evidence="1 2" key="2">
    <citation type="submission" date="2018-11" db="EMBL/GenBank/DDBJ databases">
        <authorList>
            <consortium name="Pathogen Informatics"/>
        </authorList>
    </citation>
    <scope>NUCLEOTIDE SEQUENCE [LARGE SCALE GENOMIC DNA]</scope>
    <source>
        <strain evidence="1 2">MHpl1</strain>
    </source>
</reference>
<keyword evidence="2" id="KW-1185">Reference proteome</keyword>
<protein>
    <submittedName>
        <fullName evidence="3">Bacteriophage protein</fullName>
    </submittedName>
</protein>
<evidence type="ECO:0000313" key="3">
    <source>
        <dbReference type="WBParaSite" id="HPLM_0001442401-mRNA-1"/>
    </source>
</evidence>
<evidence type="ECO:0000313" key="1">
    <source>
        <dbReference type="EMBL" id="VDO52721.1"/>
    </source>
</evidence>
<evidence type="ECO:0000313" key="2">
    <source>
        <dbReference type="Proteomes" id="UP000268014"/>
    </source>
</evidence>
<accession>A0A0N4WSB9</accession>
<name>A0A0N4WSB9_HAEPC</name>
<reference evidence="3" key="1">
    <citation type="submission" date="2017-02" db="UniProtKB">
        <authorList>
            <consortium name="WormBaseParasite"/>
        </authorList>
    </citation>
    <scope>IDENTIFICATION</scope>
</reference>
<proteinExistence type="predicted"/>
<gene>
    <name evidence="1" type="ORF">HPLM_LOCUS14416</name>
</gene>
<sequence>MYKICGVNQGQRRFVVSSSAVSNGHTAMWAVPMGGDVVVATRPYGQSVQSDETQSEAASLVLRVFWRRTLSDSNNLLTGPRFTMAIRQLNGTHRRCRLRSVDRVPVTHSTMAVVVEKVIIEDGQVVHFHISPLPRGEPARYPTSHC</sequence>
<dbReference type="Proteomes" id="UP000268014">
    <property type="component" value="Unassembled WGS sequence"/>
</dbReference>
<dbReference type="WBParaSite" id="HPLM_0001442401-mRNA-1">
    <property type="protein sequence ID" value="HPLM_0001442401-mRNA-1"/>
    <property type="gene ID" value="HPLM_0001442401"/>
</dbReference>